<organism evidence="1 2">
    <name type="scientific">Blastomyces silverae</name>
    <dbReference type="NCBI Taxonomy" id="2060906"/>
    <lineage>
        <taxon>Eukaryota</taxon>
        <taxon>Fungi</taxon>
        <taxon>Dikarya</taxon>
        <taxon>Ascomycota</taxon>
        <taxon>Pezizomycotina</taxon>
        <taxon>Eurotiomycetes</taxon>
        <taxon>Eurotiomycetidae</taxon>
        <taxon>Onygenales</taxon>
        <taxon>Ajellomycetaceae</taxon>
        <taxon>Blastomyces</taxon>
    </lineage>
</organism>
<sequence length="89" mass="10148">MGRGRPHQHYLQIPWNGAKSAPPSCLTYERSLQPLLWSLSARGKLEDERTSMALLYPNLSHITSTSCGFSVRVLLNRLILQNRVRTMLL</sequence>
<gene>
    <name evidence="1" type="ORF">EMPG_13862</name>
</gene>
<name>A0A0H1BGX7_9EURO</name>
<evidence type="ECO:0000313" key="2">
    <source>
        <dbReference type="Proteomes" id="UP000053573"/>
    </source>
</evidence>
<dbReference type="Proteomes" id="UP000053573">
    <property type="component" value="Unassembled WGS sequence"/>
</dbReference>
<protein>
    <submittedName>
        <fullName evidence="1">Uncharacterized protein</fullName>
    </submittedName>
</protein>
<keyword evidence="2" id="KW-1185">Reference proteome</keyword>
<evidence type="ECO:0000313" key="1">
    <source>
        <dbReference type="EMBL" id="KLJ10784.1"/>
    </source>
</evidence>
<dbReference type="OrthoDB" id="10591474at2759"/>
<reference evidence="2" key="1">
    <citation type="journal article" date="2015" name="PLoS Genet.">
        <title>The dynamic genome and transcriptome of the human fungal pathogen Blastomyces and close relative Emmonsia.</title>
        <authorList>
            <person name="Munoz J.F."/>
            <person name="Gauthier G.M."/>
            <person name="Desjardins C.A."/>
            <person name="Gallo J.E."/>
            <person name="Holder J."/>
            <person name="Sullivan T.D."/>
            <person name="Marty A.J."/>
            <person name="Carmen J.C."/>
            <person name="Chen Z."/>
            <person name="Ding L."/>
            <person name="Gujja S."/>
            <person name="Magrini V."/>
            <person name="Misas E."/>
            <person name="Mitreva M."/>
            <person name="Priest M."/>
            <person name="Saif S."/>
            <person name="Whiston E.A."/>
            <person name="Young S."/>
            <person name="Zeng Q."/>
            <person name="Goldman W.E."/>
            <person name="Mardis E.R."/>
            <person name="Taylor J.W."/>
            <person name="McEwen J.G."/>
            <person name="Clay O.K."/>
            <person name="Klein B.S."/>
            <person name="Cuomo C.A."/>
        </authorList>
    </citation>
    <scope>NUCLEOTIDE SEQUENCE [LARGE SCALE GENOMIC DNA]</scope>
    <source>
        <strain evidence="2">UAMH 139</strain>
    </source>
</reference>
<comment type="caution">
    <text evidence="1">The sequence shown here is derived from an EMBL/GenBank/DDBJ whole genome shotgun (WGS) entry which is preliminary data.</text>
</comment>
<dbReference type="AlphaFoldDB" id="A0A0H1BGX7"/>
<proteinExistence type="predicted"/>
<dbReference type="EMBL" id="LDEV01001908">
    <property type="protein sequence ID" value="KLJ10784.1"/>
    <property type="molecule type" value="Genomic_DNA"/>
</dbReference>
<accession>A0A0H1BGX7</accession>